<dbReference type="PANTHER" id="PTHR35450">
    <property type="entry name" value="REVERSE TRANSCRIPTASE DOMAIN-CONTAINING PROTEIN"/>
    <property type="match status" value="1"/>
</dbReference>
<feature type="compositionally biased region" description="Polar residues" evidence="1">
    <location>
        <begin position="94"/>
        <end position="114"/>
    </location>
</feature>
<comment type="caution">
    <text evidence="2">The sequence shown here is derived from an EMBL/GenBank/DDBJ whole genome shotgun (WGS) entry which is preliminary data.</text>
</comment>
<protein>
    <submittedName>
        <fullName evidence="2">Uncharacterized protein</fullName>
    </submittedName>
</protein>
<evidence type="ECO:0000313" key="3">
    <source>
        <dbReference type="Proteomes" id="UP000324091"/>
    </source>
</evidence>
<reference evidence="2 3" key="1">
    <citation type="submission" date="2019-04" db="EMBL/GenBank/DDBJ databases">
        <title>Chromosome genome assembly for Takifugu flavidus.</title>
        <authorList>
            <person name="Xiao S."/>
        </authorList>
    </citation>
    <scope>NUCLEOTIDE SEQUENCE [LARGE SCALE GENOMIC DNA]</scope>
    <source>
        <strain evidence="2">HTHZ2018</strain>
        <tissue evidence="2">Muscle</tissue>
    </source>
</reference>
<dbReference type="AlphaFoldDB" id="A0A5C6P357"/>
<gene>
    <name evidence="2" type="ORF">D4764_15G0007330</name>
</gene>
<dbReference type="EMBL" id="RHFK02000007">
    <property type="protein sequence ID" value="TWW73339.1"/>
    <property type="molecule type" value="Genomic_DNA"/>
</dbReference>
<organism evidence="2 3">
    <name type="scientific">Takifugu flavidus</name>
    <name type="common">sansaifugu</name>
    <dbReference type="NCBI Taxonomy" id="433684"/>
    <lineage>
        <taxon>Eukaryota</taxon>
        <taxon>Metazoa</taxon>
        <taxon>Chordata</taxon>
        <taxon>Craniata</taxon>
        <taxon>Vertebrata</taxon>
        <taxon>Euteleostomi</taxon>
        <taxon>Actinopterygii</taxon>
        <taxon>Neopterygii</taxon>
        <taxon>Teleostei</taxon>
        <taxon>Neoteleostei</taxon>
        <taxon>Acanthomorphata</taxon>
        <taxon>Eupercaria</taxon>
        <taxon>Tetraodontiformes</taxon>
        <taxon>Tetradontoidea</taxon>
        <taxon>Tetraodontidae</taxon>
        <taxon>Takifugu</taxon>
    </lineage>
</organism>
<dbReference type="Proteomes" id="UP000324091">
    <property type="component" value="Chromosome 15"/>
</dbReference>
<accession>A0A5C6P357</accession>
<keyword evidence="3" id="KW-1185">Reference proteome</keyword>
<evidence type="ECO:0000313" key="2">
    <source>
        <dbReference type="EMBL" id="TWW73339.1"/>
    </source>
</evidence>
<dbReference type="PANTHER" id="PTHR35450:SF2">
    <property type="entry name" value="REVERSE TRANSCRIPTASE DOMAIN-CONTAINING PROTEIN"/>
    <property type="match status" value="1"/>
</dbReference>
<feature type="region of interest" description="Disordered" evidence="1">
    <location>
        <begin position="368"/>
        <end position="396"/>
    </location>
</feature>
<sequence length="426" mass="47606">MVVEVTAESGEAGKVRDLTGVEIEVLCGLGESGDGMSEISKLGEAGEMRDMGQTGEQGVAIGEVGQGTGERGVPAMVAGELGEGGMSTGEVDVSTDNSDQEYMSDTSELSNTVADSERDDLYPPGTIKTFLTETKVNNWIIHRAASDLTDPEIFRLKKHMGKARKQLRELSNKSTSFQIITKSGYEYQFQSGTTVSHLLYMDDIKLYAKNERDIDSLIHLTRIYSKDIGMSFGLDKCGWMVSRRGKANGNHEEAARRSATAKYLQRLRQVLKSQLNGKHKIQTINTYTLPVIRYPAGIIPWPLEEIQATDIKTRKLLTMHGGFHPNSSVLRLYTKRKEGGRGLVNVQTIVQEETTSLQEYIKKMAPTDPLLSESLRQQKPTKEEEPEGLSWKDKPMHGMYHRQIEEVADIEKTYQWLTKPRLKNST</sequence>
<evidence type="ECO:0000256" key="1">
    <source>
        <dbReference type="SAM" id="MobiDB-lite"/>
    </source>
</evidence>
<feature type="region of interest" description="Disordered" evidence="1">
    <location>
        <begin position="94"/>
        <end position="118"/>
    </location>
</feature>
<proteinExistence type="predicted"/>
<name>A0A5C6P357_9TELE</name>